<accession>A0AA41W9A0</accession>
<keyword evidence="12" id="KW-1185">Reference proteome</keyword>
<keyword evidence="3" id="KW-0479">Metal-binding</keyword>
<evidence type="ECO:0000256" key="8">
    <source>
        <dbReference type="ARBA" id="ARBA00039386"/>
    </source>
</evidence>
<dbReference type="Proteomes" id="UP001165393">
    <property type="component" value="Unassembled WGS sequence"/>
</dbReference>
<evidence type="ECO:0000256" key="9">
    <source>
        <dbReference type="ARBA" id="ARBA00046332"/>
    </source>
</evidence>
<organism evidence="11 12">
    <name type="scientific">Echinimonas agarilytica</name>
    <dbReference type="NCBI Taxonomy" id="1215918"/>
    <lineage>
        <taxon>Bacteria</taxon>
        <taxon>Pseudomonadati</taxon>
        <taxon>Pseudomonadota</taxon>
        <taxon>Gammaproteobacteria</taxon>
        <taxon>Alteromonadales</taxon>
        <taxon>Echinimonadaceae</taxon>
        <taxon>Echinimonas</taxon>
    </lineage>
</organism>
<dbReference type="AlphaFoldDB" id="A0AA41W9A0"/>
<keyword evidence="2" id="KW-0001">2Fe-2S</keyword>
<evidence type="ECO:0000259" key="10">
    <source>
        <dbReference type="Pfam" id="PF04324"/>
    </source>
</evidence>
<dbReference type="InterPro" id="IPR052371">
    <property type="entry name" value="BFD-associated_ferredoxin"/>
</dbReference>
<dbReference type="PANTHER" id="PTHR37424">
    <property type="entry name" value="BACTERIOFERRITIN-ASSOCIATED FERREDOXIN"/>
    <property type="match status" value="1"/>
</dbReference>
<evidence type="ECO:0000256" key="7">
    <source>
        <dbReference type="ARBA" id="ARBA00034078"/>
    </source>
</evidence>
<dbReference type="GO" id="GO:0046872">
    <property type="term" value="F:metal ion binding"/>
    <property type="evidence" value="ECO:0007669"/>
    <property type="project" value="UniProtKB-KW"/>
</dbReference>
<keyword evidence="6" id="KW-0411">Iron-sulfur</keyword>
<evidence type="ECO:0000256" key="5">
    <source>
        <dbReference type="ARBA" id="ARBA00023004"/>
    </source>
</evidence>
<proteinExistence type="inferred from homology"/>
<dbReference type="GO" id="GO:0051537">
    <property type="term" value="F:2 iron, 2 sulfur cluster binding"/>
    <property type="evidence" value="ECO:0007669"/>
    <property type="project" value="UniProtKB-KW"/>
</dbReference>
<evidence type="ECO:0000256" key="4">
    <source>
        <dbReference type="ARBA" id="ARBA00022982"/>
    </source>
</evidence>
<evidence type="ECO:0000256" key="2">
    <source>
        <dbReference type="ARBA" id="ARBA00022714"/>
    </source>
</evidence>
<sequence length="64" mass="6850">MYVCHCHGITDKAIRQAVADGASTMADIKRDTLASTQCGSCAMQVAAIVREELVKTDTPFYNAA</sequence>
<keyword evidence="4" id="KW-0249">Electron transport</keyword>
<evidence type="ECO:0000313" key="12">
    <source>
        <dbReference type="Proteomes" id="UP001165393"/>
    </source>
</evidence>
<dbReference type="Gene3D" id="1.10.10.1100">
    <property type="entry name" value="BFD-like [2Fe-2S]-binding domain"/>
    <property type="match status" value="1"/>
</dbReference>
<dbReference type="InterPro" id="IPR041854">
    <property type="entry name" value="BFD-like_2Fe2S-bd_dom_sf"/>
</dbReference>
<gene>
    <name evidence="11" type="ORF">NAF29_15735</name>
</gene>
<evidence type="ECO:0000256" key="3">
    <source>
        <dbReference type="ARBA" id="ARBA00022723"/>
    </source>
</evidence>
<evidence type="ECO:0000256" key="1">
    <source>
        <dbReference type="ARBA" id="ARBA00022448"/>
    </source>
</evidence>
<evidence type="ECO:0000313" key="11">
    <source>
        <dbReference type="EMBL" id="MCM2681106.1"/>
    </source>
</evidence>
<dbReference type="RefSeq" id="WP_251262576.1">
    <property type="nucleotide sequence ID" value="NZ_JAMQGP010000008.1"/>
</dbReference>
<dbReference type="PANTHER" id="PTHR37424:SF1">
    <property type="entry name" value="BACTERIOFERRITIN-ASSOCIATED FERREDOXIN"/>
    <property type="match status" value="1"/>
</dbReference>
<keyword evidence="1" id="KW-0813">Transport</keyword>
<comment type="cofactor">
    <cofactor evidence="7">
        <name>[2Fe-2S] cluster</name>
        <dbReference type="ChEBI" id="CHEBI:190135"/>
    </cofactor>
</comment>
<comment type="caution">
    <text evidence="11">The sequence shown here is derived from an EMBL/GenBank/DDBJ whole genome shotgun (WGS) entry which is preliminary data.</text>
</comment>
<dbReference type="EMBL" id="JAMQGP010000008">
    <property type="protein sequence ID" value="MCM2681106.1"/>
    <property type="molecule type" value="Genomic_DNA"/>
</dbReference>
<dbReference type="InterPro" id="IPR007419">
    <property type="entry name" value="BFD-like_2Fe2S-bd_dom"/>
</dbReference>
<comment type="similarity">
    <text evidence="9">Belongs to the Bfd family.</text>
</comment>
<reference evidence="11 12" key="1">
    <citation type="journal article" date="2013" name="Antonie Van Leeuwenhoek">
        <title>Echinimonas agarilytica gen. nov., sp. nov., a new gammaproteobacterium isolated from the sea urchin Strongylocentrotus intermedius.</title>
        <authorList>
            <person name="Nedashkovskaya O.I."/>
            <person name="Stenkova A.M."/>
            <person name="Zhukova N.V."/>
            <person name="Van Trappen S."/>
            <person name="Lee J.S."/>
            <person name="Kim S.B."/>
        </authorList>
    </citation>
    <scope>NUCLEOTIDE SEQUENCE [LARGE SCALE GENOMIC DNA]</scope>
    <source>
        <strain evidence="11 12">KMM 6351</strain>
    </source>
</reference>
<keyword evidence="5" id="KW-0408">Iron</keyword>
<feature type="domain" description="BFD-like [2Fe-2S]-binding" evidence="10">
    <location>
        <begin position="2"/>
        <end position="51"/>
    </location>
</feature>
<name>A0AA41W9A0_9GAMM</name>
<dbReference type="Pfam" id="PF04324">
    <property type="entry name" value="Fer2_BFD"/>
    <property type="match status" value="1"/>
</dbReference>
<evidence type="ECO:0000256" key="6">
    <source>
        <dbReference type="ARBA" id="ARBA00023014"/>
    </source>
</evidence>
<protein>
    <recommendedName>
        <fullName evidence="8">Bacterioferritin-associated ferredoxin</fullName>
    </recommendedName>
</protein>